<dbReference type="InterPro" id="IPR003661">
    <property type="entry name" value="HisK_dim/P_dom"/>
</dbReference>
<dbReference type="Pfam" id="PF00672">
    <property type="entry name" value="HAMP"/>
    <property type="match status" value="1"/>
</dbReference>
<evidence type="ECO:0000259" key="11">
    <source>
        <dbReference type="PROSITE" id="PS50109"/>
    </source>
</evidence>
<evidence type="ECO:0000256" key="1">
    <source>
        <dbReference type="ARBA" id="ARBA00000085"/>
    </source>
</evidence>
<dbReference type="PANTHER" id="PTHR45436">
    <property type="entry name" value="SENSOR HISTIDINE KINASE YKOH"/>
    <property type="match status" value="1"/>
</dbReference>
<dbReference type="SUPFAM" id="SSF55874">
    <property type="entry name" value="ATPase domain of HSP90 chaperone/DNA topoisomerase II/histidine kinase"/>
    <property type="match status" value="1"/>
</dbReference>
<evidence type="ECO:0000256" key="3">
    <source>
        <dbReference type="ARBA" id="ARBA00012438"/>
    </source>
</evidence>
<dbReference type="EC" id="2.7.13.3" evidence="3"/>
<dbReference type="Gene3D" id="3.30.565.10">
    <property type="entry name" value="Histidine kinase-like ATPase, C-terminal domain"/>
    <property type="match status" value="1"/>
</dbReference>
<dbReference type="Pfam" id="PF02518">
    <property type="entry name" value="HATPase_c"/>
    <property type="match status" value="1"/>
</dbReference>
<dbReference type="PROSITE" id="PS50885">
    <property type="entry name" value="HAMP"/>
    <property type="match status" value="1"/>
</dbReference>
<dbReference type="InterPro" id="IPR036890">
    <property type="entry name" value="HATPase_C_sf"/>
</dbReference>
<evidence type="ECO:0000256" key="9">
    <source>
        <dbReference type="ARBA" id="ARBA00023012"/>
    </source>
</evidence>
<dbReference type="SMART" id="SM00387">
    <property type="entry name" value="HATPase_c"/>
    <property type="match status" value="1"/>
</dbReference>
<keyword evidence="6 10" id="KW-0812">Transmembrane</keyword>
<dbReference type="EMBL" id="SJDL01000004">
    <property type="protein sequence ID" value="TBW58575.1"/>
    <property type="molecule type" value="Genomic_DNA"/>
</dbReference>
<dbReference type="GO" id="GO:0016301">
    <property type="term" value="F:kinase activity"/>
    <property type="evidence" value="ECO:0007669"/>
    <property type="project" value="UniProtKB-KW"/>
</dbReference>
<dbReference type="SMART" id="SM00304">
    <property type="entry name" value="HAMP"/>
    <property type="match status" value="1"/>
</dbReference>
<evidence type="ECO:0000256" key="10">
    <source>
        <dbReference type="SAM" id="Phobius"/>
    </source>
</evidence>
<evidence type="ECO:0000256" key="8">
    <source>
        <dbReference type="ARBA" id="ARBA00022989"/>
    </source>
</evidence>
<organism evidence="13 14">
    <name type="scientific">Marinobacter halodurans</name>
    <dbReference type="NCBI Taxonomy" id="2528979"/>
    <lineage>
        <taxon>Bacteria</taxon>
        <taxon>Pseudomonadati</taxon>
        <taxon>Pseudomonadota</taxon>
        <taxon>Gammaproteobacteria</taxon>
        <taxon>Pseudomonadales</taxon>
        <taxon>Marinobacteraceae</taxon>
        <taxon>Marinobacter</taxon>
    </lineage>
</organism>
<name>A0ABY1ZPA4_9GAMM</name>
<sequence>MRYSLRIRLFRTVFAVSLVTALLSIAAIEVFYEDMEDSILDLELTKEQGYFRQHISRDDFQEWQTARLHAIFLGQGQPEERLPAYLRNLPTPYSAEIEGDNATYLVRTESMDGPAGRLYLSQDISIMESQELLSQLTVLSVLAGMALIGFIMSRLLARRLTRPLQQLTNQIQATAPASSMRRLSTDYRETEFVDIAAAFNRFLDALETFVEREKSFVKLASHELRTPLAVITGALDIIEKRDTLSEADARTIKRIRRAAMDMQADVNVLLRLARGNMDEEQRARLGLRQAVEDTITDLESTPGSTPGRLRLQPGEVDLTLLADPALLRMLIRNLLQNALKHTRGSVDIDVTSDGMQIVDYGAGLPDRILERLSRSVQGQAGMQESSFGLLIVQLICERLGWTLDVAESGADGTAMFVSFGTSLLGRVPAASRRSGRS</sequence>
<comment type="subcellular location">
    <subcellularLocation>
        <location evidence="2">Membrane</location>
    </subcellularLocation>
</comment>
<comment type="catalytic activity">
    <reaction evidence="1">
        <text>ATP + protein L-histidine = ADP + protein N-phospho-L-histidine.</text>
        <dbReference type="EC" id="2.7.13.3"/>
    </reaction>
</comment>
<feature type="transmembrane region" description="Helical" evidence="10">
    <location>
        <begin position="136"/>
        <end position="157"/>
    </location>
</feature>
<comment type="caution">
    <text evidence="13">The sequence shown here is derived from an EMBL/GenBank/DDBJ whole genome shotgun (WGS) entry which is preliminary data.</text>
</comment>
<keyword evidence="8 10" id="KW-1133">Transmembrane helix</keyword>
<keyword evidence="14" id="KW-1185">Reference proteome</keyword>
<dbReference type="InterPro" id="IPR036097">
    <property type="entry name" value="HisK_dim/P_sf"/>
</dbReference>
<evidence type="ECO:0000256" key="4">
    <source>
        <dbReference type="ARBA" id="ARBA00022553"/>
    </source>
</evidence>
<evidence type="ECO:0000256" key="5">
    <source>
        <dbReference type="ARBA" id="ARBA00022679"/>
    </source>
</evidence>
<feature type="domain" description="Histidine kinase" evidence="11">
    <location>
        <begin position="219"/>
        <end position="423"/>
    </location>
</feature>
<keyword evidence="5" id="KW-0808">Transferase</keyword>
<dbReference type="InterPro" id="IPR003660">
    <property type="entry name" value="HAMP_dom"/>
</dbReference>
<dbReference type="RefSeq" id="WP_131479323.1">
    <property type="nucleotide sequence ID" value="NZ_SJDL01000004.1"/>
</dbReference>
<accession>A0ABY1ZPA4</accession>
<dbReference type="Gene3D" id="1.10.287.130">
    <property type="match status" value="1"/>
</dbReference>
<dbReference type="Gene3D" id="6.10.340.10">
    <property type="match status" value="1"/>
</dbReference>
<evidence type="ECO:0000256" key="6">
    <source>
        <dbReference type="ARBA" id="ARBA00022692"/>
    </source>
</evidence>
<dbReference type="CDD" id="cd00082">
    <property type="entry name" value="HisKA"/>
    <property type="match status" value="1"/>
</dbReference>
<keyword evidence="9" id="KW-0902">Two-component regulatory system</keyword>
<dbReference type="SUPFAM" id="SSF47384">
    <property type="entry name" value="Homodimeric domain of signal transducing histidine kinase"/>
    <property type="match status" value="1"/>
</dbReference>
<dbReference type="SMART" id="SM00388">
    <property type="entry name" value="HisKA"/>
    <property type="match status" value="1"/>
</dbReference>
<feature type="domain" description="HAMP" evidence="12">
    <location>
        <begin position="158"/>
        <end position="211"/>
    </location>
</feature>
<evidence type="ECO:0000256" key="7">
    <source>
        <dbReference type="ARBA" id="ARBA00022777"/>
    </source>
</evidence>
<dbReference type="Proteomes" id="UP000313645">
    <property type="component" value="Unassembled WGS sequence"/>
</dbReference>
<dbReference type="Pfam" id="PF00512">
    <property type="entry name" value="HisKA"/>
    <property type="match status" value="1"/>
</dbReference>
<dbReference type="InterPro" id="IPR050428">
    <property type="entry name" value="TCS_sensor_his_kinase"/>
</dbReference>
<keyword evidence="10" id="KW-0472">Membrane</keyword>
<keyword evidence="4" id="KW-0597">Phosphoprotein</keyword>
<dbReference type="PANTHER" id="PTHR45436:SF16">
    <property type="entry name" value="HISTIDINE KINASE"/>
    <property type="match status" value="1"/>
</dbReference>
<proteinExistence type="predicted"/>
<evidence type="ECO:0000313" key="14">
    <source>
        <dbReference type="Proteomes" id="UP000313645"/>
    </source>
</evidence>
<feature type="transmembrane region" description="Helical" evidence="10">
    <location>
        <begin position="12"/>
        <end position="32"/>
    </location>
</feature>
<gene>
    <name evidence="13" type="ORF">EZI54_04100</name>
</gene>
<reference evidence="13 14" key="1">
    <citation type="submission" date="2019-02" db="EMBL/GenBank/DDBJ databases">
        <title>Marinobacter halodurans sp. nov., a marine bacterium isolated from sea tidal flat.</title>
        <authorList>
            <person name="Yoo Y."/>
            <person name="Lee D.W."/>
            <person name="Kim B.S."/>
            <person name="Kim J.-J."/>
        </authorList>
    </citation>
    <scope>NUCLEOTIDE SEQUENCE [LARGE SCALE GENOMIC DNA]</scope>
    <source>
        <strain evidence="13 14">YJ-S3-2</strain>
    </source>
</reference>
<evidence type="ECO:0000313" key="13">
    <source>
        <dbReference type="EMBL" id="TBW58575.1"/>
    </source>
</evidence>
<dbReference type="InterPro" id="IPR003594">
    <property type="entry name" value="HATPase_dom"/>
</dbReference>
<keyword evidence="7 13" id="KW-0418">Kinase</keyword>
<dbReference type="InterPro" id="IPR005467">
    <property type="entry name" value="His_kinase_dom"/>
</dbReference>
<evidence type="ECO:0000256" key="2">
    <source>
        <dbReference type="ARBA" id="ARBA00004370"/>
    </source>
</evidence>
<evidence type="ECO:0000259" key="12">
    <source>
        <dbReference type="PROSITE" id="PS50885"/>
    </source>
</evidence>
<protein>
    <recommendedName>
        <fullName evidence="3">histidine kinase</fullName>
        <ecNumber evidence="3">2.7.13.3</ecNumber>
    </recommendedName>
</protein>
<dbReference type="PROSITE" id="PS50109">
    <property type="entry name" value="HIS_KIN"/>
    <property type="match status" value="1"/>
</dbReference>